<name>A0A6N2W153_9FIRM</name>
<keyword evidence="2" id="KW-0677">Repeat</keyword>
<keyword evidence="1" id="KW-0808">Transferase</keyword>
<dbReference type="CDD" id="cd05568">
    <property type="entry name" value="PTS_IIB_bgl_like"/>
    <property type="match status" value="1"/>
</dbReference>
<dbReference type="RefSeq" id="WP_006566517.1">
    <property type="nucleotide sequence ID" value="NZ_BAABRZ010000002.1"/>
</dbReference>
<dbReference type="GO" id="GO:0006355">
    <property type="term" value="P:regulation of DNA-templated transcription"/>
    <property type="evidence" value="ECO:0007669"/>
    <property type="project" value="InterPro"/>
</dbReference>
<dbReference type="PANTHER" id="PTHR30185:SF18">
    <property type="entry name" value="TRANSCRIPTIONAL REGULATOR MTLR"/>
    <property type="match status" value="1"/>
</dbReference>
<dbReference type="Pfam" id="PF02302">
    <property type="entry name" value="PTS_IIB"/>
    <property type="match status" value="1"/>
</dbReference>
<dbReference type="InterPro" id="IPR036095">
    <property type="entry name" value="PTS_EIIB-like_sf"/>
</dbReference>
<evidence type="ECO:0000259" key="5">
    <source>
        <dbReference type="PROSITE" id="PS51094"/>
    </source>
</evidence>
<dbReference type="PROSITE" id="PS51094">
    <property type="entry name" value="PTS_EIIA_TYPE_2"/>
    <property type="match status" value="1"/>
</dbReference>
<dbReference type="SUPFAM" id="SSF52794">
    <property type="entry name" value="PTS system IIB component-like"/>
    <property type="match status" value="1"/>
</dbReference>
<evidence type="ECO:0000313" key="8">
    <source>
        <dbReference type="EMBL" id="VYT34561.1"/>
    </source>
</evidence>
<feature type="domain" description="PRD" evidence="7">
    <location>
        <begin position="286"/>
        <end position="392"/>
    </location>
</feature>
<dbReference type="InterPro" id="IPR003501">
    <property type="entry name" value="PTS_EIIB_2/3"/>
</dbReference>
<evidence type="ECO:0000256" key="4">
    <source>
        <dbReference type="ARBA" id="ARBA00023163"/>
    </source>
</evidence>
<sequence>MNQRSTEIVQLLSKEKDEITVSGFAEYFQVSQKTIRNDLKEINTILNQNQREEVLIQSGGRINPPENFKESLSLLLEGDFYNYKLSRKERRQAASAMIVNSADYITLATIADHLFVSRATVINDLKDIKAFIREGNLNVISHANKGLRIEGAESEKRNFLLNLLRPSLSIYENHKNVVAEHVSVQAGDSSVIQKILGEQEQRYKKYLDDSSFREIILYLRIMVNRNQMGEFLEPQPDTNSENYMFALDTLKYISQYCDVVTTEDDIKYFSRFLDGVRYMNNSRFSKNTVIIQMITRQYISGISSELGIDLNADYDFFENLSNHLGSIFSAPPIDYQEVDVINEVLEDNQDVLEAVNNQMFVIYQYTERQLNEIEIKYIAVHVCAAIERKKNKEVAFRVIVACHAGIGTSRLLLEKLKRHFKFRVVDVISAHEAMSIEPNAADFVISTVPLEGCSLEYVVVSAAFNDADYIRVGNRIDALRNCRNFPVRMEEDGLSAKGLIDEIHPLVYSMIEPEEKAKTFMKELRRVIRDYFKQSVENETEVLSPYLHHLLPAMNIEVDVECEDWKDAVRKSGEKLVERGYIESRYIDAMIHSIEEYGSYVVLSKGFAMPHAKVEEGSIRLGMHLIRLKNPVPFGVEELDPIEFVCCLSAIDHKSYLKAFFSLVNMLRDAEYRQMLHEAECPEEMAGIIEKYEHSNS</sequence>
<dbReference type="AlphaFoldDB" id="A0A6N2W153"/>
<gene>
    <name evidence="8" type="primary">mtlR_10</name>
    <name evidence="8" type="ORF">ACLFYP115_02859</name>
</gene>
<accession>A0A6N2W153</accession>
<dbReference type="PANTHER" id="PTHR30185">
    <property type="entry name" value="CRYPTIC BETA-GLUCOSIDE BGL OPERON ANTITERMINATOR"/>
    <property type="match status" value="1"/>
</dbReference>
<dbReference type="PROSITE" id="PS51099">
    <property type="entry name" value="PTS_EIIB_TYPE_2"/>
    <property type="match status" value="1"/>
</dbReference>
<dbReference type="InterPro" id="IPR013196">
    <property type="entry name" value="HTH_11"/>
</dbReference>
<keyword evidence="4" id="KW-0804">Transcription</keyword>
<evidence type="ECO:0000259" key="7">
    <source>
        <dbReference type="PROSITE" id="PS51372"/>
    </source>
</evidence>
<evidence type="ECO:0000256" key="2">
    <source>
        <dbReference type="ARBA" id="ARBA00022737"/>
    </source>
</evidence>
<evidence type="ECO:0000256" key="1">
    <source>
        <dbReference type="ARBA" id="ARBA00022679"/>
    </source>
</evidence>
<dbReference type="InterPro" id="IPR013011">
    <property type="entry name" value="PTS_EIIB_2"/>
</dbReference>
<dbReference type="Pfam" id="PF00359">
    <property type="entry name" value="PTS_EIIA_2"/>
    <property type="match status" value="1"/>
</dbReference>
<dbReference type="CDD" id="cd00211">
    <property type="entry name" value="PTS_IIA_fru"/>
    <property type="match status" value="1"/>
</dbReference>
<dbReference type="Gene3D" id="3.40.50.2300">
    <property type="match status" value="1"/>
</dbReference>
<dbReference type="GO" id="GO:0009401">
    <property type="term" value="P:phosphoenolpyruvate-dependent sugar phosphotransferase system"/>
    <property type="evidence" value="ECO:0007669"/>
    <property type="project" value="InterPro"/>
</dbReference>
<dbReference type="SUPFAM" id="SSF55804">
    <property type="entry name" value="Phoshotransferase/anion transport protein"/>
    <property type="match status" value="1"/>
</dbReference>
<evidence type="ECO:0000259" key="6">
    <source>
        <dbReference type="PROSITE" id="PS51099"/>
    </source>
</evidence>
<dbReference type="Gene3D" id="1.10.1790.10">
    <property type="entry name" value="PRD domain"/>
    <property type="match status" value="1"/>
</dbReference>
<proteinExistence type="predicted"/>
<dbReference type="Gene3D" id="1.10.10.10">
    <property type="entry name" value="Winged helix-like DNA-binding domain superfamily/Winged helix DNA-binding domain"/>
    <property type="match status" value="2"/>
</dbReference>
<feature type="domain" description="PTS EIIA type-2" evidence="5">
    <location>
        <begin position="549"/>
        <end position="692"/>
    </location>
</feature>
<dbReference type="SUPFAM" id="SSF63520">
    <property type="entry name" value="PTS-regulatory domain, PRD"/>
    <property type="match status" value="2"/>
</dbReference>
<dbReference type="EMBL" id="CACRSQ010000007">
    <property type="protein sequence ID" value="VYT34561.1"/>
    <property type="molecule type" value="Genomic_DNA"/>
</dbReference>
<dbReference type="InterPro" id="IPR036388">
    <property type="entry name" value="WH-like_DNA-bd_sf"/>
</dbReference>
<dbReference type="InterPro" id="IPR002178">
    <property type="entry name" value="PTS_EIIA_type-2_dom"/>
</dbReference>
<dbReference type="InterPro" id="IPR036634">
    <property type="entry name" value="PRD_sf"/>
</dbReference>
<dbReference type="GO" id="GO:0008982">
    <property type="term" value="F:protein-N(PI)-phosphohistidine-sugar phosphotransferase activity"/>
    <property type="evidence" value="ECO:0007669"/>
    <property type="project" value="InterPro"/>
</dbReference>
<keyword evidence="3" id="KW-0805">Transcription regulation</keyword>
<dbReference type="GeneID" id="69470010"/>
<dbReference type="Gene3D" id="3.40.930.10">
    <property type="entry name" value="Mannitol-specific EII, Chain A"/>
    <property type="match status" value="1"/>
</dbReference>
<dbReference type="InterPro" id="IPR050661">
    <property type="entry name" value="BglG_antiterminators"/>
</dbReference>
<dbReference type="PROSITE" id="PS51372">
    <property type="entry name" value="PRD_2"/>
    <property type="match status" value="1"/>
</dbReference>
<evidence type="ECO:0000256" key="3">
    <source>
        <dbReference type="ARBA" id="ARBA00023015"/>
    </source>
</evidence>
<dbReference type="InterPro" id="IPR016152">
    <property type="entry name" value="PTrfase/Anion_transptr"/>
</dbReference>
<dbReference type="InterPro" id="IPR011608">
    <property type="entry name" value="PRD"/>
</dbReference>
<organism evidence="8">
    <name type="scientific">Anaerostipes caccae</name>
    <dbReference type="NCBI Taxonomy" id="105841"/>
    <lineage>
        <taxon>Bacteria</taxon>
        <taxon>Bacillati</taxon>
        <taxon>Bacillota</taxon>
        <taxon>Clostridia</taxon>
        <taxon>Lachnospirales</taxon>
        <taxon>Lachnospiraceae</taxon>
        <taxon>Anaerostipes</taxon>
    </lineage>
</organism>
<dbReference type="Pfam" id="PF08279">
    <property type="entry name" value="HTH_11"/>
    <property type="match status" value="2"/>
</dbReference>
<protein>
    <submittedName>
        <fullName evidence="8">Transcriptional regulator MtlR</fullName>
    </submittedName>
</protein>
<reference evidence="8" key="1">
    <citation type="submission" date="2019-11" db="EMBL/GenBank/DDBJ databases">
        <authorList>
            <person name="Feng L."/>
        </authorList>
    </citation>
    <scope>NUCLEOTIDE SEQUENCE</scope>
    <source>
        <strain evidence="8">AcaccaeLFYP115</strain>
    </source>
</reference>
<feature type="domain" description="PTS EIIB type-2" evidence="6">
    <location>
        <begin position="396"/>
        <end position="484"/>
    </location>
</feature>